<sequence>MNFNTQNYTKKTAEVNGKTIEYRAYENIVYVKNPVDVNYQTINIYIPEEYFNNKSVGKYNAKNAPIFFPNSVGGYMPGAAGTVGMDKRSGKENA</sequence>
<gene>
    <name evidence="1" type="ORF">JCM16774_2013</name>
</gene>
<proteinExistence type="predicted"/>
<accession>A0A510JF79</accession>
<reference evidence="1 2" key="1">
    <citation type="submission" date="2019-07" db="EMBL/GenBank/DDBJ databases">
        <title>Complete Genome Sequence of Leptotrichia goodfellowii Strain JCM 16774.</title>
        <authorList>
            <person name="Watanabe S."/>
            <person name="Cui L."/>
        </authorList>
    </citation>
    <scope>NUCLEOTIDE SEQUENCE [LARGE SCALE GENOMIC DNA]</scope>
    <source>
        <strain evidence="1 2">JCM16774</strain>
    </source>
</reference>
<protein>
    <submittedName>
        <fullName evidence="1">Uncharacterized protein</fullName>
    </submittedName>
</protein>
<organism evidence="1 2">
    <name type="scientific">Pseudoleptotrichia goodfellowii</name>
    <dbReference type="NCBI Taxonomy" id="157692"/>
    <lineage>
        <taxon>Bacteria</taxon>
        <taxon>Fusobacteriati</taxon>
        <taxon>Fusobacteriota</taxon>
        <taxon>Fusobacteriia</taxon>
        <taxon>Fusobacteriales</taxon>
        <taxon>Leptotrichiaceae</taxon>
        <taxon>Pseudoleptotrichia</taxon>
    </lineage>
</organism>
<dbReference type="EMBL" id="AP019822">
    <property type="protein sequence ID" value="BBM37061.1"/>
    <property type="molecule type" value="Genomic_DNA"/>
</dbReference>
<dbReference type="RefSeq" id="WP_373920385.1">
    <property type="nucleotide sequence ID" value="NZ_AP019822.1"/>
</dbReference>
<dbReference type="STRING" id="714315.GCA_000516535_02010"/>
<dbReference type="AlphaFoldDB" id="A0A510JF79"/>
<dbReference type="KEGG" id="lgo:JCM16774_2013"/>
<evidence type="ECO:0000313" key="1">
    <source>
        <dbReference type="EMBL" id="BBM37061.1"/>
    </source>
</evidence>
<name>A0A510JF79_9FUSO</name>
<evidence type="ECO:0000313" key="2">
    <source>
        <dbReference type="Proteomes" id="UP000321606"/>
    </source>
</evidence>
<dbReference type="Gene3D" id="3.40.50.1820">
    <property type="entry name" value="alpha/beta hydrolase"/>
    <property type="match status" value="1"/>
</dbReference>
<dbReference type="InterPro" id="IPR029058">
    <property type="entry name" value="AB_hydrolase_fold"/>
</dbReference>
<dbReference type="Proteomes" id="UP000321606">
    <property type="component" value="Chromosome"/>
</dbReference>